<dbReference type="Proteomes" id="UP000463951">
    <property type="component" value="Chromosome"/>
</dbReference>
<dbReference type="EMBL" id="AP019620">
    <property type="protein sequence ID" value="BBJ40796.1"/>
    <property type="molecule type" value="Genomic_DNA"/>
</dbReference>
<gene>
    <name evidence="2" type="ORF">SSPO_035140</name>
</gene>
<keyword evidence="1" id="KW-0472">Membrane</keyword>
<proteinExistence type="predicted"/>
<keyword evidence="1" id="KW-0812">Transmembrane</keyword>
<organism evidence="2 3">
    <name type="scientific">Streptomyces antimycoticus</name>
    <dbReference type="NCBI Taxonomy" id="68175"/>
    <lineage>
        <taxon>Bacteria</taxon>
        <taxon>Bacillati</taxon>
        <taxon>Actinomycetota</taxon>
        <taxon>Actinomycetes</taxon>
        <taxon>Kitasatosporales</taxon>
        <taxon>Streptomycetaceae</taxon>
        <taxon>Streptomyces</taxon>
        <taxon>Streptomyces violaceusniger group</taxon>
    </lineage>
</organism>
<dbReference type="AlphaFoldDB" id="A0A499UWN7"/>
<keyword evidence="1" id="KW-1133">Transmembrane helix</keyword>
<name>A0A499UWN7_9ACTN</name>
<sequence length="47" mass="5090">MLSKAVGTYEDDPMFMIIPGVAIFVTVLAFNLFGDGVRDALDPKGTR</sequence>
<evidence type="ECO:0000256" key="1">
    <source>
        <dbReference type="SAM" id="Phobius"/>
    </source>
</evidence>
<reference evidence="2 3" key="1">
    <citation type="journal article" date="2020" name="Int. J. Syst. Evol. Microbiol.">
        <title>Reclassification of Streptomyces castelarensis and Streptomyces sporoclivatus as later heterotypic synonyms of Streptomyces antimycoticus.</title>
        <authorList>
            <person name="Komaki H."/>
            <person name="Tamura T."/>
        </authorList>
    </citation>
    <scope>NUCLEOTIDE SEQUENCE [LARGE SCALE GENOMIC DNA]</scope>
    <source>
        <strain evidence="2 3">NBRC 100767</strain>
    </source>
</reference>
<evidence type="ECO:0000313" key="2">
    <source>
        <dbReference type="EMBL" id="BBJ40796.1"/>
    </source>
</evidence>
<evidence type="ECO:0000313" key="3">
    <source>
        <dbReference type="Proteomes" id="UP000463951"/>
    </source>
</evidence>
<evidence type="ECO:0008006" key="4">
    <source>
        <dbReference type="Google" id="ProtNLM"/>
    </source>
</evidence>
<feature type="transmembrane region" description="Helical" evidence="1">
    <location>
        <begin position="14"/>
        <end position="34"/>
    </location>
</feature>
<accession>A0A499UWN7</accession>
<protein>
    <recommendedName>
        <fullName evidence="4">ABC transmembrane type-1 domain-containing protein</fullName>
    </recommendedName>
</protein>